<dbReference type="AlphaFoldDB" id="A0A2I0BCR8"/>
<dbReference type="PANTHER" id="PTHR46033">
    <property type="entry name" value="PROTEIN MAIN-LIKE 2"/>
    <property type="match status" value="1"/>
</dbReference>
<dbReference type="PANTHER" id="PTHR46033:SF8">
    <property type="entry name" value="PROTEIN MAINTENANCE OF MERISTEMS-LIKE"/>
    <property type="match status" value="1"/>
</dbReference>
<reference evidence="2 3" key="1">
    <citation type="journal article" date="2017" name="Nature">
        <title>The Apostasia genome and the evolution of orchids.</title>
        <authorList>
            <person name="Zhang G.Q."/>
            <person name="Liu K.W."/>
            <person name="Li Z."/>
            <person name="Lohaus R."/>
            <person name="Hsiao Y.Y."/>
            <person name="Niu S.C."/>
            <person name="Wang J.Y."/>
            <person name="Lin Y.C."/>
            <person name="Xu Q."/>
            <person name="Chen L.J."/>
            <person name="Yoshida K."/>
            <person name="Fujiwara S."/>
            <person name="Wang Z.W."/>
            <person name="Zhang Y.Q."/>
            <person name="Mitsuda N."/>
            <person name="Wang M."/>
            <person name="Liu G.H."/>
            <person name="Pecoraro L."/>
            <person name="Huang H.X."/>
            <person name="Xiao X.J."/>
            <person name="Lin M."/>
            <person name="Wu X.Y."/>
            <person name="Wu W.L."/>
            <person name="Chen Y.Y."/>
            <person name="Chang S.B."/>
            <person name="Sakamoto S."/>
            <person name="Ohme-Takagi M."/>
            <person name="Yagi M."/>
            <person name="Zeng S.J."/>
            <person name="Shen C.Y."/>
            <person name="Yeh C.M."/>
            <person name="Luo Y.B."/>
            <person name="Tsai W.C."/>
            <person name="Van de Peer Y."/>
            <person name="Liu Z.J."/>
        </authorList>
    </citation>
    <scope>NUCLEOTIDE SEQUENCE [LARGE SCALE GENOMIC DNA]</scope>
    <source>
        <strain evidence="3">cv. Shenzhen</strain>
        <tissue evidence="2">Stem</tissue>
    </source>
</reference>
<evidence type="ECO:0000313" key="2">
    <source>
        <dbReference type="EMBL" id="PKA65580.1"/>
    </source>
</evidence>
<name>A0A2I0BCR8_9ASPA</name>
<dbReference type="Proteomes" id="UP000236161">
    <property type="component" value="Unassembled WGS sequence"/>
</dbReference>
<feature type="domain" description="Aminotransferase-like plant mobile" evidence="1">
    <location>
        <begin position="18"/>
        <end position="73"/>
    </location>
</feature>
<dbReference type="GO" id="GO:0010073">
    <property type="term" value="P:meristem maintenance"/>
    <property type="evidence" value="ECO:0007669"/>
    <property type="project" value="InterPro"/>
</dbReference>
<organism evidence="2 3">
    <name type="scientific">Apostasia shenzhenica</name>
    <dbReference type="NCBI Taxonomy" id="1088818"/>
    <lineage>
        <taxon>Eukaryota</taxon>
        <taxon>Viridiplantae</taxon>
        <taxon>Streptophyta</taxon>
        <taxon>Embryophyta</taxon>
        <taxon>Tracheophyta</taxon>
        <taxon>Spermatophyta</taxon>
        <taxon>Magnoliopsida</taxon>
        <taxon>Liliopsida</taxon>
        <taxon>Asparagales</taxon>
        <taxon>Orchidaceae</taxon>
        <taxon>Apostasioideae</taxon>
        <taxon>Apostasia</taxon>
    </lineage>
</organism>
<dbReference type="InterPro" id="IPR044824">
    <property type="entry name" value="MAIN-like"/>
</dbReference>
<protein>
    <submittedName>
        <fullName evidence="2">Serine/threonine-protein phosphatase 7 long form like</fullName>
    </submittedName>
</protein>
<sequence>MLTFINALDIASVSNIRHLDNITLDHNLLIVLVDRWSPETNIFHLPVGEMTITLQDIAVILGVQIDGYPLIGHLYVGERYR</sequence>
<dbReference type="OrthoDB" id="784956at2759"/>
<proteinExistence type="predicted"/>
<evidence type="ECO:0000259" key="1">
    <source>
        <dbReference type="Pfam" id="PF10536"/>
    </source>
</evidence>
<dbReference type="EMBL" id="KZ451895">
    <property type="protein sequence ID" value="PKA65580.1"/>
    <property type="molecule type" value="Genomic_DNA"/>
</dbReference>
<dbReference type="STRING" id="1088818.A0A2I0BCR8"/>
<evidence type="ECO:0000313" key="3">
    <source>
        <dbReference type="Proteomes" id="UP000236161"/>
    </source>
</evidence>
<dbReference type="Pfam" id="PF10536">
    <property type="entry name" value="PMD"/>
    <property type="match status" value="1"/>
</dbReference>
<dbReference type="InterPro" id="IPR019557">
    <property type="entry name" value="AminoTfrase-like_pln_mobile"/>
</dbReference>
<gene>
    <name evidence="2" type="ORF">AXF42_Ash005914</name>
</gene>
<keyword evidence="3" id="KW-1185">Reference proteome</keyword>
<accession>A0A2I0BCR8</accession>